<proteinExistence type="predicted"/>
<evidence type="ECO:0000256" key="1">
    <source>
        <dbReference type="PROSITE-ProRule" id="PRU00042"/>
    </source>
</evidence>
<keyword evidence="1" id="KW-0479">Metal-binding</keyword>
<evidence type="ECO:0000313" key="5">
    <source>
        <dbReference type="Proteomes" id="UP000320333"/>
    </source>
</evidence>
<dbReference type="GO" id="GO:0008270">
    <property type="term" value="F:zinc ion binding"/>
    <property type="evidence" value="ECO:0007669"/>
    <property type="project" value="UniProtKB-KW"/>
</dbReference>
<feature type="region of interest" description="Disordered" evidence="2">
    <location>
        <begin position="1"/>
        <end position="36"/>
    </location>
</feature>
<feature type="domain" description="C2H2-type" evidence="3">
    <location>
        <begin position="130"/>
        <end position="148"/>
    </location>
</feature>
<evidence type="ECO:0000313" key="4">
    <source>
        <dbReference type="EMBL" id="TPX73157.1"/>
    </source>
</evidence>
<dbReference type="PROSITE" id="PS50157">
    <property type="entry name" value="ZINC_FINGER_C2H2_2"/>
    <property type="match status" value="1"/>
</dbReference>
<feature type="region of interest" description="Disordered" evidence="2">
    <location>
        <begin position="87"/>
        <end position="132"/>
    </location>
</feature>
<feature type="compositionally biased region" description="Basic and acidic residues" evidence="2">
    <location>
        <begin position="1"/>
        <end position="10"/>
    </location>
</feature>
<organism evidence="4 5">
    <name type="scientific">Chytriomyces confervae</name>
    <dbReference type="NCBI Taxonomy" id="246404"/>
    <lineage>
        <taxon>Eukaryota</taxon>
        <taxon>Fungi</taxon>
        <taxon>Fungi incertae sedis</taxon>
        <taxon>Chytridiomycota</taxon>
        <taxon>Chytridiomycota incertae sedis</taxon>
        <taxon>Chytridiomycetes</taxon>
        <taxon>Chytridiales</taxon>
        <taxon>Chytriomycetaceae</taxon>
        <taxon>Chytriomyces</taxon>
    </lineage>
</organism>
<protein>
    <recommendedName>
        <fullName evidence="3">C2H2-type domain-containing protein</fullName>
    </recommendedName>
</protein>
<evidence type="ECO:0000259" key="3">
    <source>
        <dbReference type="PROSITE" id="PS50157"/>
    </source>
</evidence>
<dbReference type="Proteomes" id="UP000320333">
    <property type="component" value="Unassembled WGS sequence"/>
</dbReference>
<dbReference type="InterPro" id="IPR013087">
    <property type="entry name" value="Znf_C2H2_type"/>
</dbReference>
<name>A0A507FC50_9FUNG</name>
<keyword evidence="1" id="KW-0863">Zinc-finger</keyword>
<dbReference type="AlphaFoldDB" id="A0A507FC50"/>
<feature type="compositionally biased region" description="Low complexity" evidence="2">
    <location>
        <begin position="109"/>
        <end position="124"/>
    </location>
</feature>
<reference evidence="4 5" key="1">
    <citation type="journal article" date="2019" name="Sci. Rep.">
        <title>Comparative genomics of chytrid fungi reveal insights into the obligate biotrophic and pathogenic lifestyle of Synchytrium endobioticum.</title>
        <authorList>
            <person name="van de Vossenberg B.T.L.H."/>
            <person name="Warris S."/>
            <person name="Nguyen H.D.T."/>
            <person name="van Gent-Pelzer M.P.E."/>
            <person name="Joly D.L."/>
            <person name="van de Geest H.C."/>
            <person name="Bonants P.J.M."/>
            <person name="Smith D.S."/>
            <person name="Levesque C.A."/>
            <person name="van der Lee T.A.J."/>
        </authorList>
    </citation>
    <scope>NUCLEOTIDE SEQUENCE [LARGE SCALE GENOMIC DNA]</scope>
    <source>
        <strain evidence="4 5">CBS 675.73</strain>
    </source>
</reference>
<dbReference type="OrthoDB" id="6077919at2759"/>
<keyword evidence="5" id="KW-1185">Reference proteome</keyword>
<comment type="caution">
    <text evidence="4">The sequence shown here is derived from an EMBL/GenBank/DDBJ whole genome shotgun (WGS) entry which is preliminary data.</text>
</comment>
<dbReference type="EMBL" id="QEAP01000205">
    <property type="protein sequence ID" value="TPX73157.1"/>
    <property type="molecule type" value="Genomic_DNA"/>
</dbReference>
<sequence>MSGEKEDTHSNRSRWRSGADAPPQTPAPPFSFQTQEEQFDPDFWLRLIGPGLFNSTDMSDALSSQSYMSAELQSRWTASSLVQPQMNNCLESAPPNPNPTPSQLALLQPSRESSSSSSAEPSARGPERKFKCPDCGNGFKTSSALRHHSCPTLQKMRFSQERFLHEDDPNFADENFRSGAALAIELGHKNWAWHRTTNPRAHIMDVLRFVLIHSLDMAKLK</sequence>
<gene>
    <name evidence="4" type="ORF">CcCBS67573_g05574</name>
</gene>
<evidence type="ECO:0000256" key="2">
    <source>
        <dbReference type="SAM" id="MobiDB-lite"/>
    </source>
</evidence>
<accession>A0A507FC50</accession>
<keyword evidence="1" id="KW-0862">Zinc</keyword>